<dbReference type="OrthoDB" id="5356555at2759"/>
<feature type="compositionally biased region" description="Polar residues" evidence="1">
    <location>
        <begin position="360"/>
        <end position="375"/>
    </location>
</feature>
<gene>
    <name evidence="2" type="ORF">L211DRAFT_262836</name>
</gene>
<feature type="compositionally biased region" description="Polar residues" evidence="1">
    <location>
        <begin position="102"/>
        <end position="113"/>
    </location>
</feature>
<feature type="compositionally biased region" description="Basic and acidic residues" evidence="1">
    <location>
        <begin position="648"/>
        <end position="657"/>
    </location>
</feature>
<dbReference type="Proteomes" id="UP000267821">
    <property type="component" value="Unassembled WGS sequence"/>
</dbReference>
<evidence type="ECO:0000313" key="2">
    <source>
        <dbReference type="EMBL" id="RPB29226.1"/>
    </source>
</evidence>
<feature type="compositionally biased region" description="Polar residues" evidence="1">
    <location>
        <begin position="637"/>
        <end position="647"/>
    </location>
</feature>
<proteinExistence type="predicted"/>
<feature type="region of interest" description="Disordered" evidence="1">
    <location>
        <begin position="331"/>
        <end position="375"/>
    </location>
</feature>
<sequence>MPSRGYETHNDDANLASTLSTSNGGQALDLIAERRRAHEIYAAQYRHDAGIGSLPSGYLPLTMEPQRSPAINPAGLFWGHQLEQAENNRAPSAAAAVPVSSQRNGSLKFTPQPGSRPCALSSSEATSQGQSVASLTFPQLGADINPPGTTVRGPTQVDSGFQPQSTHEQVQECFSNLESPWTMRQPGIPAAGPSASGNVATRLASTRASGNQQAGAGTASNVVSTGSNGLMVADTESFFTHGLPVSFSSNVSTDSVSSSQESSLQSNMFDSSFSDYYQLSNQTHQLKNSVSCVAQGYSVDTDVGRLSLQFPQFTPAPTPHIRSAFGEGIFSRNNTDSAREASEDSTNNRKRSENSHKLTRTPSTFLTSNASSGSVIQTGVATERAPGRNSSAKPEPSIHLGSSKLFDQPTLMNSGDGLRSSIQHPTPSTSSLYHDNGMLSFSPTSNLEDPFLDNYFNPRRKNRDASVVPDVIADSWPAFGVVECRKSNGSKTPSKPTLAERIERNERWNDLIETAGHTHTQNRSTVPSCVPAIDHYHGSFQQPSRGRHLNLSRSQMFHASHGGHSSAAYNHHLPRSQYSSNNQRCGSCYIVKSELDHTKHQLLECMKERDHLHKLVLQFQRRLHENEIQNHRLNERLQYQNSPPTSKRSSDSPEIHDTSTRLQQFYQRHLQFTGFQYQHSYSDANNIKDDQYFQSEFAMLFTSSVKSWADRYFKFPTAEGIPQELEDALKNVFERDDYVESLIGSEKTKSFVVQGLVSRFIRWEIFDPAFQRILQSTNESALEGESGKRCSKICKSVHDLIRILISRCNDPTVVDASERSLQNIFEHADRLSSAMSRAGGDKEWFIDFPQVHEQFKADLMHDAEQYYKNIDALSLERERAVIKMVAMPLVVRVQQRKQPSVIFKAQVLLRPFSY</sequence>
<accession>A0A3N4M222</accession>
<organism evidence="2 3">
    <name type="scientific">Terfezia boudieri ATCC MYA-4762</name>
    <dbReference type="NCBI Taxonomy" id="1051890"/>
    <lineage>
        <taxon>Eukaryota</taxon>
        <taxon>Fungi</taxon>
        <taxon>Dikarya</taxon>
        <taxon>Ascomycota</taxon>
        <taxon>Pezizomycotina</taxon>
        <taxon>Pezizomycetes</taxon>
        <taxon>Pezizales</taxon>
        <taxon>Pezizaceae</taxon>
        <taxon>Terfezia</taxon>
    </lineage>
</organism>
<evidence type="ECO:0000313" key="3">
    <source>
        <dbReference type="Proteomes" id="UP000267821"/>
    </source>
</evidence>
<dbReference type="EMBL" id="ML121528">
    <property type="protein sequence ID" value="RPB29226.1"/>
    <property type="molecule type" value="Genomic_DNA"/>
</dbReference>
<feature type="compositionally biased region" description="Basic and acidic residues" evidence="1">
    <location>
        <begin position="337"/>
        <end position="356"/>
    </location>
</feature>
<feature type="region of interest" description="Disordered" evidence="1">
    <location>
        <begin position="88"/>
        <end position="127"/>
    </location>
</feature>
<reference evidence="2 3" key="1">
    <citation type="journal article" date="2018" name="Nat. Ecol. Evol.">
        <title>Pezizomycetes genomes reveal the molecular basis of ectomycorrhizal truffle lifestyle.</title>
        <authorList>
            <person name="Murat C."/>
            <person name="Payen T."/>
            <person name="Noel B."/>
            <person name="Kuo A."/>
            <person name="Morin E."/>
            <person name="Chen J."/>
            <person name="Kohler A."/>
            <person name="Krizsan K."/>
            <person name="Balestrini R."/>
            <person name="Da Silva C."/>
            <person name="Montanini B."/>
            <person name="Hainaut M."/>
            <person name="Levati E."/>
            <person name="Barry K.W."/>
            <person name="Belfiori B."/>
            <person name="Cichocki N."/>
            <person name="Clum A."/>
            <person name="Dockter R.B."/>
            <person name="Fauchery L."/>
            <person name="Guy J."/>
            <person name="Iotti M."/>
            <person name="Le Tacon F."/>
            <person name="Lindquist E.A."/>
            <person name="Lipzen A."/>
            <person name="Malagnac F."/>
            <person name="Mello A."/>
            <person name="Molinier V."/>
            <person name="Miyauchi S."/>
            <person name="Poulain J."/>
            <person name="Riccioni C."/>
            <person name="Rubini A."/>
            <person name="Sitrit Y."/>
            <person name="Splivallo R."/>
            <person name="Traeger S."/>
            <person name="Wang M."/>
            <person name="Zifcakova L."/>
            <person name="Wipf D."/>
            <person name="Zambonelli A."/>
            <person name="Paolocci F."/>
            <person name="Nowrousian M."/>
            <person name="Ottonello S."/>
            <person name="Baldrian P."/>
            <person name="Spatafora J.W."/>
            <person name="Henrissat B."/>
            <person name="Nagy L.G."/>
            <person name="Aury J.M."/>
            <person name="Wincker P."/>
            <person name="Grigoriev I.V."/>
            <person name="Bonfante P."/>
            <person name="Martin F.M."/>
        </authorList>
    </citation>
    <scope>NUCLEOTIDE SEQUENCE [LARGE SCALE GENOMIC DNA]</scope>
    <source>
        <strain evidence="2 3">ATCC MYA-4762</strain>
    </source>
</reference>
<dbReference type="AlphaFoldDB" id="A0A3N4M222"/>
<feature type="region of interest" description="Disordered" evidence="1">
    <location>
        <begin position="1"/>
        <end position="22"/>
    </location>
</feature>
<name>A0A3N4M222_9PEZI</name>
<feature type="region of interest" description="Disordered" evidence="1">
    <location>
        <begin position="381"/>
        <end position="400"/>
    </location>
</feature>
<evidence type="ECO:0000256" key="1">
    <source>
        <dbReference type="SAM" id="MobiDB-lite"/>
    </source>
</evidence>
<feature type="compositionally biased region" description="Basic and acidic residues" evidence="1">
    <location>
        <begin position="1"/>
        <end position="12"/>
    </location>
</feature>
<dbReference type="InParanoid" id="A0A3N4M222"/>
<feature type="compositionally biased region" description="Low complexity" evidence="1">
    <location>
        <begin position="90"/>
        <end position="101"/>
    </location>
</feature>
<keyword evidence="3" id="KW-1185">Reference proteome</keyword>
<protein>
    <submittedName>
        <fullName evidence="2">Uncharacterized protein</fullName>
    </submittedName>
</protein>
<feature type="region of interest" description="Disordered" evidence="1">
    <location>
        <begin position="633"/>
        <end position="657"/>
    </location>
</feature>